<dbReference type="AlphaFoldDB" id="A0AA37HUP0"/>
<dbReference type="Pfam" id="PF02410">
    <property type="entry name" value="RsfS"/>
    <property type="match status" value="1"/>
</dbReference>
<dbReference type="EMBL" id="BPTR01000001">
    <property type="protein sequence ID" value="GJG26446.1"/>
    <property type="molecule type" value="Genomic_DNA"/>
</dbReference>
<evidence type="ECO:0000256" key="2">
    <source>
        <dbReference type="HAMAP-Rule" id="MF_01477"/>
    </source>
</evidence>
<dbReference type="PANTHER" id="PTHR21043">
    <property type="entry name" value="IOJAP SUPERFAMILY ORTHOLOG"/>
    <property type="match status" value="1"/>
</dbReference>
<dbReference type="SUPFAM" id="SSF81301">
    <property type="entry name" value="Nucleotidyltransferase"/>
    <property type="match status" value="1"/>
</dbReference>
<reference evidence="3" key="1">
    <citation type="submission" date="2021-08" db="EMBL/GenBank/DDBJ databases">
        <title>Prevotella lacticifex sp. nov., isolated from rumen of cow.</title>
        <authorList>
            <person name="Shinkai T."/>
            <person name="Ikeyama N."/>
            <person name="Kumagai M."/>
            <person name="Ohmori H."/>
            <person name="Sakamoto M."/>
            <person name="Ohkuma M."/>
            <person name="Mitsumori M."/>
        </authorList>
    </citation>
    <scope>NUCLEOTIDE SEQUENCE</scope>
    <source>
        <strain evidence="3">DSM 11371</strain>
    </source>
</reference>
<keyword evidence="2" id="KW-0963">Cytoplasm</keyword>
<protein>
    <recommendedName>
        <fullName evidence="2">Ribosomal silencing factor RsfS</fullName>
    </recommendedName>
</protein>
<comment type="function">
    <text evidence="2">Functions as a ribosomal silencing factor. Interacts with ribosomal protein uL14 (rplN), blocking formation of intersubunit bridge B8. Prevents association of the 30S and 50S ribosomal subunits and the formation of functional ribosomes, thus repressing translation.</text>
</comment>
<dbReference type="GO" id="GO:0042256">
    <property type="term" value="P:cytosolic ribosome assembly"/>
    <property type="evidence" value="ECO:0007669"/>
    <property type="project" value="UniProtKB-UniRule"/>
</dbReference>
<dbReference type="RefSeq" id="WP_006281215.1">
    <property type="nucleotide sequence ID" value="NZ_BPTR01000001.1"/>
</dbReference>
<dbReference type="PANTHER" id="PTHR21043:SF0">
    <property type="entry name" value="MITOCHONDRIAL ASSEMBLY OF RIBOSOMAL LARGE SUBUNIT PROTEIN 1"/>
    <property type="match status" value="1"/>
</dbReference>
<keyword evidence="2" id="KW-0678">Repressor</keyword>
<dbReference type="InterPro" id="IPR004394">
    <property type="entry name" value="Iojap/RsfS/C7orf30"/>
</dbReference>
<dbReference type="InterPro" id="IPR043519">
    <property type="entry name" value="NT_sf"/>
</dbReference>
<dbReference type="GO" id="GO:0005737">
    <property type="term" value="C:cytoplasm"/>
    <property type="evidence" value="ECO:0007669"/>
    <property type="project" value="UniProtKB-SubCell"/>
</dbReference>
<dbReference type="Proteomes" id="UP000887043">
    <property type="component" value="Unassembled WGS sequence"/>
</dbReference>
<name>A0AA37HUP0_SEGBR</name>
<accession>A0AA37HUP0</accession>
<dbReference type="GO" id="GO:0043023">
    <property type="term" value="F:ribosomal large subunit binding"/>
    <property type="evidence" value="ECO:0007669"/>
    <property type="project" value="TreeGrafter"/>
</dbReference>
<dbReference type="HAMAP" id="MF_01477">
    <property type="entry name" value="Iojap_RsfS"/>
    <property type="match status" value="1"/>
</dbReference>
<evidence type="ECO:0000256" key="1">
    <source>
        <dbReference type="ARBA" id="ARBA00010574"/>
    </source>
</evidence>
<organism evidence="3 4">
    <name type="scientific">Segatella bryantii</name>
    <name type="common">Prevotella bryantii</name>
    <dbReference type="NCBI Taxonomy" id="77095"/>
    <lineage>
        <taxon>Bacteria</taxon>
        <taxon>Pseudomonadati</taxon>
        <taxon>Bacteroidota</taxon>
        <taxon>Bacteroidia</taxon>
        <taxon>Bacteroidales</taxon>
        <taxon>Prevotellaceae</taxon>
        <taxon>Segatella</taxon>
    </lineage>
</organism>
<keyword evidence="2" id="KW-0810">Translation regulation</keyword>
<dbReference type="Gene3D" id="3.30.460.10">
    <property type="entry name" value="Beta Polymerase, domain 2"/>
    <property type="match status" value="1"/>
</dbReference>
<dbReference type="GO" id="GO:0017148">
    <property type="term" value="P:negative regulation of translation"/>
    <property type="evidence" value="ECO:0007669"/>
    <property type="project" value="UniProtKB-UniRule"/>
</dbReference>
<gene>
    <name evidence="2 3" type="primary">rsfS</name>
    <name evidence="3" type="ORF">PRRU23_01460</name>
</gene>
<comment type="subcellular location">
    <subcellularLocation>
        <location evidence="2">Cytoplasm</location>
    </subcellularLocation>
</comment>
<comment type="subunit">
    <text evidence="2">Interacts with ribosomal protein uL14 (rplN).</text>
</comment>
<proteinExistence type="inferred from homology"/>
<comment type="caution">
    <text evidence="3">The sequence shown here is derived from an EMBL/GenBank/DDBJ whole genome shotgun (WGS) entry which is preliminary data.</text>
</comment>
<evidence type="ECO:0000313" key="3">
    <source>
        <dbReference type="EMBL" id="GJG26446.1"/>
    </source>
</evidence>
<sequence>MNTVKESTQQLVNTIVEGIQEKKGSGIVIADLSHIDGSIAQYFVICQGNSPSQVEAITESVGEFARNKNNEKPINVVGLGTNQWVAIDFADILVHIFLPETREFYNLEDLWEDAKLTRIPDIY</sequence>
<dbReference type="GO" id="GO:0090071">
    <property type="term" value="P:negative regulation of ribosome biogenesis"/>
    <property type="evidence" value="ECO:0007669"/>
    <property type="project" value="UniProtKB-UniRule"/>
</dbReference>
<evidence type="ECO:0000313" key="4">
    <source>
        <dbReference type="Proteomes" id="UP000887043"/>
    </source>
</evidence>
<comment type="similarity">
    <text evidence="1 2">Belongs to the Iojap/RsfS family.</text>
</comment>
<dbReference type="NCBIfam" id="TIGR00090">
    <property type="entry name" value="rsfS_iojap_ybeB"/>
    <property type="match status" value="1"/>
</dbReference>